<evidence type="ECO:0000256" key="9">
    <source>
        <dbReference type="SAM" id="Phobius"/>
    </source>
</evidence>
<keyword evidence="11" id="KW-1185">Reference proteome</keyword>
<comment type="subcellular location">
    <subcellularLocation>
        <location evidence="1">Endoplasmic reticulum membrane</location>
        <topology evidence="1">Single-pass type I membrane protein</topology>
    </subcellularLocation>
</comment>
<name>A0AAD9L0V2_RIDPI</name>
<evidence type="ECO:0000256" key="2">
    <source>
        <dbReference type="ARBA" id="ARBA00007695"/>
    </source>
</evidence>
<keyword evidence="6" id="KW-0256">Endoplasmic reticulum</keyword>
<feature type="transmembrane region" description="Helical" evidence="9">
    <location>
        <begin position="45"/>
        <end position="68"/>
    </location>
</feature>
<dbReference type="AlphaFoldDB" id="A0AAD9L0V2"/>
<dbReference type="Proteomes" id="UP001209878">
    <property type="component" value="Unassembled WGS sequence"/>
</dbReference>
<evidence type="ECO:0000256" key="6">
    <source>
        <dbReference type="ARBA" id="ARBA00022824"/>
    </source>
</evidence>
<keyword evidence="8 9" id="KW-0472">Membrane</keyword>
<evidence type="ECO:0000256" key="1">
    <source>
        <dbReference type="ARBA" id="ARBA00004115"/>
    </source>
</evidence>
<organism evidence="10 11">
    <name type="scientific">Ridgeia piscesae</name>
    <name type="common">Tubeworm</name>
    <dbReference type="NCBI Taxonomy" id="27915"/>
    <lineage>
        <taxon>Eukaryota</taxon>
        <taxon>Metazoa</taxon>
        <taxon>Spiralia</taxon>
        <taxon>Lophotrochozoa</taxon>
        <taxon>Annelida</taxon>
        <taxon>Polychaeta</taxon>
        <taxon>Sedentaria</taxon>
        <taxon>Canalipalpata</taxon>
        <taxon>Sabellida</taxon>
        <taxon>Siboglinidae</taxon>
        <taxon>Ridgeia</taxon>
    </lineage>
</organism>
<dbReference type="PANTHER" id="PTHR21397">
    <property type="entry name" value="CHROMATIN COMPLEXES SUBUNIT BAP18-RELATED"/>
    <property type="match status" value="1"/>
</dbReference>
<dbReference type="GO" id="GO:0072546">
    <property type="term" value="C:EMC complex"/>
    <property type="evidence" value="ECO:0007669"/>
    <property type="project" value="TreeGrafter"/>
</dbReference>
<gene>
    <name evidence="10" type="ORF">NP493_402g00021</name>
</gene>
<dbReference type="PANTHER" id="PTHR21397:SF4">
    <property type="entry name" value="ER MEMBRANE PROTEIN COMPLEX SUBUNIT 10"/>
    <property type="match status" value="1"/>
</dbReference>
<keyword evidence="7 9" id="KW-1133">Transmembrane helix</keyword>
<evidence type="ECO:0000256" key="3">
    <source>
        <dbReference type="ARBA" id="ARBA00020105"/>
    </source>
</evidence>
<accession>A0AAD9L0V2</accession>
<evidence type="ECO:0000256" key="4">
    <source>
        <dbReference type="ARBA" id="ARBA00022692"/>
    </source>
</evidence>
<evidence type="ECO:0000313" key="10">
    <source>
        <dbReference type="EMBL" id="KAK2181278.1"/>
    </source>
</evidence>
<proteinExistence type="inferred from homology"/>
<keyword evidence="4 9" id="KW-0812">Transmembrane</keyword>
<dbReference type="Pfam" id="PF21203">
    <property type="entry name" value="ECM10"/>
    <property type="match status" value="1"/>
</dbReference>
<dbReference type="EMBL" id="JAODUO010000403">
    <property type="protein sequence ID" value="KAK2181278.1"/>
    <property type="molecule type" value="Genomic_DNA"/>
</dbReference>
<comment type="similarity">
    <text evidence="2">Belongs to the EMC10 family.</text>
</comment>
<reference evidence="10" key="1">
    <citation type="journal article" date="2023" name="Mol. Biol. Evol.">
        <title>Third-Generation Sequencing Reveals the Adaptive Role of the Epigenome in Three Deep-Sea Polychaetes.</title>
        <authorList>
            <person name="Perez M."/>
            <person name="Aroh O."/>
            <person name="Sun Y."/>
            <person name="Lan Y."/>
            <person name="Juniper S.K."/>
            <person name="Young C.R."/>
            <person name="Angers B."/>
            <person name="Qian P.Y."/>
        </authorList>
    </citation>
    <scope>NUCLEOTIDE SEQUENCE</scope>
    <source>
        <strain evidence="10">R07B-5</strain>
    </source>
</reference>
<evidence type="ECO:0000256" key="5">
    <source>
        <dbReference type="ARBA" id="ARBA00022729"/>
    </source>
</evidence>
<keyword evidence="5" id="KW-0732">Signal</keyword>
<evidence type="ECO:0000313" key="11">
    <source>
        <dbReference type="Proteomes" id="UP001209878"/>
    </source>
</evidence>
<sequence>MSSTNPPTCMHVLLAAANIIQRRSFADFRCYHDADSLTLHLGKMALSMLGLLRVAWLGIIVIYVCVLADDEFEAESHATFQLEHSFEQGINPHFTKRGTVTIRSLKSGMAHFTPEGKLSEDDVEKLQNLVKENGVYRVRLLSKSPNGQTQYVSSFIKACSLYESLLTDRLTVNVDQLGNIIGISITTASPFCHAVNIATSSLTTFKTTVEIVQTVAGPVPETQTYIQRMEQEKEKAKGQQADNRSFLAKYWMYLVPLLIFVMFSNSVDQASGGGNGGGGGGGGGH</sequence>
<evidence type="ECO:0000256" key="7">
    <source>
        <dbReference type="ARBA" id="ARBA00022989"/>
    </source>
</evidence>
<evidence type="ECO:0000256" key="8">
    <source>
        <dbReference type="ARBA" id="ARBA00023136"/>
    </source>
</evidence>
<dbReference type="CDD" id="cd22209">
    <property type="entry name" value="EMC10"/>
    <property type="match status" value="1"/>
</dbReference>
<protein>
    <recommendedName>
        <fullName evidence="3">ER membrane protein complex subunit 10</fullName>
    </recommendedName>
</protein>
<feature type="transmembrane region" description="Helical" evidence="9">
    <location>
        <begin position="250"/>
        <end position="267"/>
    </location>
</feature>
<comment type="caution">
    <text evidence="10">The sequence shown here is derived from an EMBL/GenBank/DDBJ whole genome shotgun (WGS) entry which is preliminary data.</text>
</comment>